<dbReference type="EMBL" id="CADEAL010004498">
    <property type="protein sequence ID" value="CAB1460884.1"/>
    <property type="molecule type" value="Genomic_DNA"/>
</dbReference>
<dbReference type="AlphaFoldDB" id="A0A9N7W305"/>
<proteinExistence type="predicted"/>
<sequence>MSPRHGLTAPGGCYLITQGLEGFLIAEQGSMGKSSVQFPAKKAVSITTISEWEEEKEDKEEKEEKEEEKKEVPAGQLANKQALRYYRPPGDVVDNLSGPERRALEELIQNPNIIIKPADKGTMKAGIRPEQGQCPRPCFW</sequence>
<evidence type="ECO:0000313" key="3">
    <source>
        <dbReference type="Proteomes" id="UP001153269"/>
    </source>
</evidence>
<name>A0A9N7W305_PLEPL</name>
<dbReference type="Proteomes" id="UP001153269">
    <property type="component" value="Unassembled WGS sequence"/>
</dbReference>
<accession>A0A9N7W305</accession>
<reference evidence="2" key="1">
    <citation type="submission" date="2020-03" db="EMBL/GenBank/DDBJ databases">
        <authorList>
            <person name="Weist P."/>
        </authorList>
    </citation>
    <scope>NUCLEOTIDE SEQUENCE</scope>
</reference>
<evidence type="ECO:0000256" key="1">
    <source>
        <dbReference type="SAM" id="MobiDB-lite"/>
    </source>
</evidence>
<evidence type="ECO:0000313" key="2">
    <source>
        <dbReference type="EMBL" id="CAB1460884.1"/>
    </source>
</evidence>
<keyword evidence="3" id="KW-1185">Reference proteome</keyword>
<comment type="caution">
    <text evidence="2">The sequence shown here is derived from an EMBL/GenBank/DDBJ whole genome shotgun (WGS) entry which is preliminary data.</text>
</comment>
<gene>
    <name evidence="2" type="ORF">PLEPLA_LOCUS48757</name>
</gene>
<feature type="region of interest" description="Disordered" evidence="1">
    <location>
        <begin position="52"/>
        <end position="83"/>
    </location>
</feature>
<organism evidence="2 3">
    <name type="scientific">Pleuronectes platessa</name>
    <name type="common">European plaice</name>
    <dbReference type="NCBI Taxonomy" id="8262"/>
    <lineage>
        <taxon>Eukaryota</taxon>
        <taxon>Metazoa</taxon>
        <taxon>Chordata</taxon>
        <taxon>Craniata</taxon>
        <taxon>Vertebrata</taxon>
        <taxon>Euteleostomi</taxon>
        <taxon>Actinopterygii</taxon>
        <taxon>Neopterygii</taxon>
        <taxon>Teleostei</taxon>
        <taxon>Neoteleostei</taxon>
        <taxon>Acanthomorphata</taxon>
        <taxon>Carangaria</taxon>
        <taxon>Pleuronectiformes</taxon>
        <taxon>Pleuronectoidei</taxon>
        <taxon>Pleuronectidae</taxon>
        <taxon>Pleuronectes</taxon>
    </lineage>
</organism>
<feature type="compositionally biased region" description="Acidic residues" evidence="1">
    <location>
        <begin position="52"/>
        <end position="66"/>
    </location>
</feature>
<protein>
    <submittedName>
        <fullName evidence="2">Uncharacterized protein</fullName>
    </submittedName>
</protein>